<evidence type="ECO:0000259" key="2">
    <source>
        <dbReference type="PROSITE" id="PS50142"/>
    </source>
</evidence>
<dbReference type="Proteomes" id="UP001480595">
    <property type="component" value="Unassembled WGS sequence"/>
</dbReference>
<dbReference type="PROSITE" id="PS50142">
    <property type="entry name" value="RNASE_3_2"/>
    <property type="match status" value="1"/>
</dbReference>
<protein>
    <recommendedName>
        <fullName evidence="2">RNase III domain-containing protein</fullName>
    </recommendedName>
</protein>
<dbReference type="EMBL" id="JAQQWL010000003">
    <property type="protein sequence ID" value="KAK8078897.1"/>
    <property type="molecule type" value="Genomic_DNA"/>
</dbReference>
<organism evidence="3 4">
    <name type="scientific">Apiospora phragmitis</name>
    <dbReference type="NCBI Taxonomy" id="2905665"/>
    <lineage>
        <taxon>Eukaryota</taxon>
        <taxon>Fungi</taxon>
        <taxon>Dikarya</taxon>
        <taxon>Ascomycota</taxon>
        <taxon>Pezizomycotina</taxon>
        <taxon>Sordariomycetes</taxon>
        <taxon>Xylariomycetidae</taxon>
        <taxon>Amphisphaeriales</taxon>
        <taxon>Apiosporaceae</taxon>
        <taxon>Apiospora</taxon>
    </lineage>
</organism>
<dbReference type="InterPro" id="IPR036389">
    <property type="entry name" value="RNase_III_sf"/>
</dbReference>
<dbReference type="Gene3D" id="1.10.1520.10">
    <property type="entry name" value="Ribonuclease III domain"/>
    <property type="match status" value="1"/>
</dbReference>
<dbReference type="InterPro" id="IPR000999">
    <property type="entry name" value="RNase_III_dom"/>
</dbReference>
<dbReference type="SUPFAM" id="SSF69065">
    <property type="entry name" value="RNase III domain-like"/>
    <property type="match status" value="1"/>
</dbReference>
<feature type="domain" description="RNase III" evidence="2">
    <location>
        <begin position="50"/>
        <end position="184"/>
    </location>
</feature>
<sequence length="251" mass="27314">MKKTNLAAPTQSPNSHIPHAGPTPPRHIFLRYGQPDRDEPLFPASFGAKIAKCEEILGYTFKCKPLLAEALTPEGGEVYYLGSGRSYATHASSRLAIYGDALMRAYMARQWLRCPPPAEATSSNRSWDLATSYHLSNRTLASAAQRLKLSECMHAKPRVQGLPGGWAQAQTVEALAAAAYLDGGDRALVQVMKLLGLDGVFHRGDLALGSCEGQQGKRIATDLRDKVDSAIRADQVVQDRPEDEGLLDLMI</sequence>
<accession>A0ABR1W639</accession>
<evidence type="ECO:0000256" key="1">
    <source>
        <dbReference type="SAM" id="MobiDB-lite"/>
    </source>
</evidence>
<comment type="caution">
    <text evidence="3">The sequence shown here is derived from an EMBL/GenBank/DDBJ whole genome shotgun (WGS) entry which is preliminary data.</text>
</comment>
<reference evidence="3 4" key="1">
    <citation type="submission" date="2023-01" db="EMBL/GenBank/DDBJ databases">
        <title>Analysis of 21 Apiospora genomes using comparative genomics revels a genus with tremendous synthesis potential of carbohydrate active enzymes and secondary metabolites.</title>
        <authorList>
            <person name="Sorensen T."/>
        </authorList>
    </citation>
    <scope>NUCLEOTIDE SEQUENCE [LARGE SCALE GENOMIC DNA]</scope>
    <source>
        <strain evidence="3 4">CBS 135458</strain>
    </source>
</reference>
<dbReference type="GeneID" id="92087176"/>
<gene>
    <name evidence="3" type="ORF">PG994_002704</name>
</gene>
<keyword evidence="4" id="KW-1185">Reference proteome</keyword>
<name>A0ABR1W639_9PEZI</name>
<proteinExistence type="predicted"/>
<feature type="region of interest" description="Disordered" evidence="1">
    <location>
        <begin position="1"/>
        <end position="26"/>
    </location>
</feature>
<evidence type="ECO:0000313" key="4">
    <source>
        <dbReference type="Proteomes" id="UP001480595"/>
    </source>
</evidence>
<dbReference type="RefSeq" id="XP_066719968.1">
    <property type="nucleotide sequence ID" value="XM_066854113.1"/>
</dbReference>
<evidence type="ECO:0000313" key="3">
    <source>
        <dbReference type="EMBL" id="KAK8078897.1"/>
    </source>
</evidence>